<sequence>MSKQWINKSIIQLCQAIECNEVDLETVVDAFYQRINDRDKNVQAWQLLISKEEYLKKYYLHKQFYKNSVLKGLPFAVKDVIDTAGIETCMGSNIYAHRVPTMDAAVVTAIKQAGGILIGKTVTTEFAFFKAGKTCNPHDRERTPGGSSSGSAAAVADYMVPFALGTQTAASVIRPASYCGCLAYVASHNEFSLRNIQPLAQSLDRLGMFAHHFSDISFMRKIMQLRSPENVEFPAIQNLKIAVFLSERLGEIDCAMQQAFSEFIARLKQNSIQLFDVPDEIDVKALEQHHIQIMAYEVARNLQFEYQTGMLDTFLTELIEQGLALTYFDYVQHLQAVEKIKTQYQEWMDVHQIMLTIAPAASGVAPLGLEKTGQPFMSRPWQVMGLPVTTFPIAYQQKLPLGVQLIGHFQQDDELLEISQLLQSLAEFA</sequence>
<dbReference type="EMBL" id="JAHWXT010000005">
    <property type="protein sequence ID" value="MCF0265755.1"/>
    <property type="molecule type" value="Genomic_DNA"/>
</dbReference>
<dbReference type="PANTHER" id="PTHR11895">
    <property type="entry name" value="TRANSAMIDASE"/>
    <property type="match status" value="1"/>
</dbReference>
<gene>
    <name evidence="3" type="ORF">KW868_15005</name>
</gene>
<accession>A0A8X8GJW1</accession>
<protein>
    <submittedName>
        <fullName evidence="3">Amidase</fullName>
    </submittedName>
</protein>
<dbReference type="RefSeq" id="WP_151956734.1">
    <property type="nucleotide sequence ID" value="NZ_BKVV01000019.1"/>
</dbReference>
<dbReference type="Gene3D" id="3.90.1300.10">
    <property type="entry name" value="Amidase signature (AS) domain"/>
    <property type="match status" value="1"/>
</dbReference>
<comment type="caution">
    <text evidence="3">The sequence shown here is derived from an EMBL/GenBank/DDBJ whole genome shotgun (WGS) entry which is preliminary data.</text>
</comment>
<dbReference type="PANTHER" id="PTHR11895:SF7">
    <property type="entry name" value="GLUTAMYL-TRNA(GLN) AMIDOTRANSFERASE SUBUNIT A, MITOCHONDRIAL"/>
    <property type="match status" value="1"/>
</dbReference>
<dbReference type="SUPFAM" id="SSF75304">
    <property type="entry name" value="Amidase signature (AS) enzymes"/>
    <property type="match status" value="1"/>
</dbReference>
<dbReference type="InterPro" id="IPR023631">
    <property type="entry name" value="Amidase_dom"/>
</dbReference>
<dbReference type="InterPro" id="IPR000120">
    <property type="entry name" value="Amidase"/>
</dbReference>
<dbReference type="AlphaFoldDB" id="A0A8X8GJW1"/>
<reference evidence="3" key="1">
    <citation type="submission" date="2021-07" db="EMBL/GenBank/DDBJ databases">
        <authorList>
            <person name="Fernandez M."/>
            <person name="Pereira P."/>
            <person name="Torres Tejerizo G.A."/>
            <person name="Gonzalez P."/>
            <person name="Agostini E."/>
        </authorList>
    </citation>
    <scope>NUCLEOTIDE SEQUENCE</scope>
    <source>
        <strain evidence="3">SFC 500-1A</strain>
    </source>
</reference>
<evidence type="ECO:0000313" key="4">
    <source>
        <dbReference type="Proteomes" id="UP000887320"/>
    </source>
</evidence>
<dbReference type="InterPro" id="IPR036928">
    <property type="entry name" value="AS_sf"/>
</dbReference>
<name>A0A8X8GJW1_ACIGI</name>
<dbReference type="Pfam" id="PF01425">
    <property type="entry name" value="Amidase"/>
    <property type="match status" value="1"/>
</dbReference>
<evidence type="ECO:0000259" key="2">
    <source>
        <dbReference type="Pfam" id="PF01425"/>
    </source>
</evidence>
<evidence type="ECO:0000313" key="3">
    <source>
        <dbReference type="EMBL" id="MCF0265755.1"/>
    </source>
</evidence>
<proteinExistence type="inferred from homology"/>
<feature type="domain" description="Amidase" evidence="2">
    <location>
        <begin position="27"/>
        <end position="416"/>
    </location>
</feature>
<evidence type="ECO:0000256" key="1">
    <source>
        <dbReference type="ARBA" id="ARBA00009199"/>
    </source>
</evidence>
<dbReference type="GO" id="GO:0003824">
    <property type="term" value="F:catalytic activity"/>
    <property type="evidence" value="ECO:0007669"/>
    <property type="project" value="InterPro"/>
</dbReference>
<comment type="similarity">
    <text evidence="1">Belongs to the amidase family.</text>
</comment>
<organism evidence="3 4">
    <name type="scientific">Acinetobacter guillouiae</name>
    <name type="common">Acinetobacter genomosp. 11</name>
    <dbReference type="NCBI Taxonomy" id="106649"/>
    <lineage>
        <taxon>Bacteria</taxon>
        <taxon>Pseudomonadati</taxon>
        <taxon>Pseudomonadota</taxon>
        <taxon>Gammaproteobacteria</taxon>
        <taxon>Moraxellales</taxon>
        <taxon>Moraxellaceae</taxon>
        <taxon>Acinetobacter</taxon>
    </lineage>
</organism>
<dbReference type="Proteomes" id="UP000887320">
    <property type="component" value="Unassembled WGS sequence"/>
</dbReference>